<comment type="caution">
    <text evidence="5">The sequence shown here is derived from an EMBL/GenBank/DDBJ whole genome shotgun (WGS) entry which is preliminary data.</text>
</comment>
<organism evidence="5 6">
    <name type="scientific">Leptospira mtsangambouensis</name>
    <dbReference type="NCBI Taxonomy" id="2484912"/>
    <lineage>
        <taxon>Bacteria</taxon>
        <taxon>Pseudomonadati</taxon>
        <taxon>Spirochaetota</taxon>
        <taxon>Spirochaetia</taxon>
        <taxon>Leptospirales</taxon>
        <taxon>Leptospiraceae</taxon>
        <taxon>Leptospira</taxon>
    </lineage>
</organism>
<dbReference type="Gene3D" id="3.90.850.10">
    <property type="entry name" value="Fumarylacetoacetase-like, C-terminal domain"/>
    <property type="match status" value="1"/>
</dbReference>
<sequence>MKFLRFQYNNEVFYGRYEVEKIVAIDRAPWLGETKDLFAVAEDQIQLLNPCTPNKIVGVALNYPGVAKGEENSEPLVFLKSNSKIVAHKGTVSNPFVNTKVWGECELAIVIGSESFQLTSANASEKIFGYTIGNDITAENFGGRDHHLAKSKAADSFCALGPYIDTEFKPSEQIIKGFHNGELLREGKLSERLWLESELLIWLTSWMTLEPGDVVLTGAPNRIRERIYLEDGDEFISSISGLGELAVSFRNLYA</sequence>
<evidence type="ECO:0000256" key="2">
    <source>
        <dbReference type="ARBA" id="ARBA00022723"/>
    </source>
</evidence>
<dbReference type="InterPro" id="IPR051121">
    <property type="entry name" value="FAH"/>
</dbReference>
<accession>A0ABY2P4A6</accession>
<dbReference type="Pfam" id="PF01557">
    <property type="entry name" value="FAA_hydrolase"/>
    <property type="match status" value="1"/>
</dbReference>
<proteinExistence type="inferred from homology"/>
<dbReference type="RefSeq" id="WP_135693694.1">
    <property type="nucleotide sequence ID" value="NZ_RQHK01000002.1"/>
</dbReference>
<feature type="domain" description="Rv2993c-like N-terminal" evidence="4">
    <location>
        <begin position="1"/>
        <end position="33"/>
    </location>
</feature>
<dbReference type="EMBL" id="RQHK01000002">
    <property type="protein sequence ID" value="TGM82271.1"/>
    <property type="molecule type" value="Genomic_DNA"/>
</dbReference>
<dbReference type="SUPFAM" id="SSF56529">
    <property type="entry name" value="FAH"/>
    <property type="match status" value="1"/>
</dbReference>
<dbReference type="Proteomes" id="UP000297940">
    <property type="component" value="Unassembled WGS sequence"/>
</dbReference>
<comment type="similarity">
    <text evidence="1">Belongs to the FAH family.</text>
</comment>
<evidence type="ECO:0000313" key="5">
    <source>
        <dbReference type="EMBL" id="TGM82271.1"/>
    </source>
</evidence>
<dbReference type="InterPro" id="IPR036663">
    <property type="entry name" value="Fumarylacetoacetase_C_sf"/>
</dbReference>
<evidence type="ECO:0000256" key="1">
    <source>
        <dbReference type="ARBA" id="ARBA00010211"/>
    </source>
</evidence>
<gene>
    <name evidence="5" type="ORF">EHR01_05675</name>
</gene>
<dbReference type="InterPro" id="IPR011234">
    <property type="entry name" value="Fumarylacetoacetase-like_C"/>
</dbReference>
<reference evidence="6" key="1">
    <citation type="journal article" date="2019" name="PLoS Negl. Trop. Dis.">
        <title>Revisiting the worldwide diversity of Leptospira species in the environment.</title>
        <authorList>
            <person name="Vincent A.T."/>
            <person name="Schiettekatte O."/>
            <person name="Bourhy P."/>
            <person name="Veyrier F.J."/>
            <person name="Picardeau M."/>
        </authorList>
    </citation>
    <scope>NUCLEOTIDE SEQUENCE [LARGE SCALE GENOMIC DNA]</scope>
    <source>
        <strain evidence="6">201601298</strain>
    </source>
</reference>
<protein>
    <submittedName>
        <fullName evidence="5">DUF2437 domain-containing protein</fullName>
    </submittedName>
</protein>
<feature type="domain" description="Fumarylacetoacetase-like C-terminal" evidence="3">
    <location>
        <begin position="55"/>
        <end position="247"/>
    </location>
</feature>
<evidence type="ECO:0000259" key="3">
    <source>
        <dbReference type="Pfam" id="PF01557"/>
    </source>
</evidence>
<name>A0ABY2P4A6_9LEPT</name>
<evidence type="ECO:0000259" key="4">
    <source>
        <dbReference type="Pfam" id="PF10370"/>
    </source>
</evidence>
<dbReference type="InterPro" id="IPR018833">
    <property type="entry name" value="Rv2993c-like_N"/>
</dbReference>
<dbReference type="PANTHER" id="PTHR42796">
    <property type="entry name" value="FUMARYLACETOACETATE HYDROLASE DOMAIN-CONTAINING PROTEIN 2A-RELATED"/>
    <property type="match status" value="1"/>
</dbReference>
<dbReference type="Pfam" id="PF10370">
    <property type="entry name" value="Rv2993c-like_N"/>
    <property type="match status" value="1"/>
</dbReference>
<keyword evidence="6" id="KW-1185">Reference proteome</keyword>
<keyword evidence="2" id="KW-0479">Metal-binding</keyword>
<evidence type="ECO:0000313" key="6">
    <source>
        <dbReference type="Proteomes" id="UP000297940"/>
    </source>
</evidence>
<dbReference type="PANTHER" id="PTHR42796:SF4">
    <property type="entry name" value="FUMARYLACETOACETATE HYDROLASE DOMAIN-CONTAINING PROTEIN 2A"/>
    <property type="match status" value="1"/>
</dbReference>